<dbReference type="Pfam" id="PF01965">
    <property type="entry name" value="DJ-1_PfpI"/>
    <property type="match status" value="1"/>
</dbReference>
<protein>
    <submittedName>
        <fullName evidence="2">DJ-1/PfpI family protein</fullName>
        <ecNumber evidence="2">4.2.1.-</ecNumber>
    </submittedName>
</protein>
<dbReference type="GO" id="GO:0016829">
    <property type="term" value="F:lyase activity"/>
    <property type="evidence" value="ECO:0007669"/>
    <property type="project" value="UniProtKB-KW"/>
</dbReference>
<dbReference type="InterPro" id="IPR029062">
    <property type="entry name" value="Class_I_gatase-like"/>
</dbReference>
<dbReference type="Gene3D" id="3.40.50.880">
    <property type="match status" value="1"/>
</dbReference>
<dbReference type="InterPro" id="IPR052158">
    <property type="entry name" value="INH-QAR"/>
</dbReference>
<gene>
    <name evidence="2" type="ORF">ACFPM8_02235</name>
</gene>
<dbReference type="PANTHER" id="PTHR43130:SF2">
    <property type="entry name" value="DJ-1_PFPI DOMAIN-CONTAINING PROTEIN"/>
    <property type="match status" value="1"/>
</dbReference>
<evidence type="ECO:0000313" key="2">
    <source>
        <dbReference type="EMBL" id="MFC5472766.1"/>
    </source>
</evidence>
<reference evidence="3" key="1">
    <citation type="journal article" date="2019" name="Int. J. Syst. Evol. Microbiol.">
        <title>The Global Catalogue of Microorganisms (GCM) 10K type strain sequencing project: providing services to taxonomists for standard genome sequencing and annotation.</title>
        <authorList>
            <consortium name="The Broad Institute Genomics Platform"/>
            <consortium name="The Broad Institute Genome Sequencing Center for Infectious Disease"/>
            <person name="Wu L."/>
            <person name="Ma J."/>
        </authorList>
    </citation>
    <scope>NUCLEOTIDE SEQUENCE [LARGE SCALE GENOMIC DNA]</scope>
    <source>
        <strain evidence="3">JCM 17066</strain>
    </source>
</reference>
<comment type="caution">
    <text evidence="2">The sequence shown here is derived from an EMBL/GenBank/DDBJ whole genome shotgun (WGS) entry which is preliminary data.</text>
</comment>
<dbReference type="RefSeq" id="WP_378994531.1">
    <property type="nucleotide sequence ID" value="NZ_JBHSMT010000006.1"/>
</dbReference>
<name>A0ABW0M587_9BURK</name>
<sequence length="246" mass="26563">MNQSINQSTAAAPLEIGMLIYPGMTALDMVAPQLVFANLMDVRVHLLWKTLAPVASDSGMAILPTCTLDDCPRDLDLLFVGGSKADTWPLLADAEVIDFLADRGTRAKWVTSVCTGSLLLGAAGLLDGYRATSHWAVRHLLAMTGAIPTDDRVVTDRNRITGGGVTAGMDFGLTIAAMLRGEHYAKTLQMLFEYDPQPPFQTGAPHSAEAEVLQTATQIYAAEIERAEASVRALQRHLVEREEAVK</sequence>
<dbReference type="Proteomes" id="UP001596045">
    <property type="component" value="Unassembled WGS sequence"/>
</dbReference>
<accession>A0ABW0M587</accession>
<dbReference type="CDD" id="cd03139">
    <property type="entry name" value="GATase1_PfpI_2"/>
    <property type="match status" value="1"/>
</dbReference>
<dbReference type="PANTHER" id="PTHR43130">
    <property type="entry name" value="ARAC-FAMILY TRANSCRIPTIONAL REGULATOR"/>
    <property type="match status" value="1"/>
</dbReference>
<feature type="domain" description="DJ-1/PfpI" evidence="1">
    <location>
        <begin position="18"/>
        <end position="177"/>
    </location>
</feature>
<dbReference type="EC" id="4.2.1.-" evidence="2"/>
<organism evidence="2 3">
    <name type="scientific">Paraherbaspirillum soli</name>
    <dbReference type="NCBI Taxonomy" id="631222"/>
    <lineage>
        <taxon>Bacteria</taxon>
        <taxon>Pseudomonadati</taxon>
        <taxon>Pseudomonadota</taxon>
        <taxon>Betaproteobacteria</taxon>
        <taxon>Burkholderiales</taxon>
        <taxon>Oxalobacteraceae</taxon>
        <taxon>Paraherbaspirillum</taxon>
    </lineage>
</organism>
<dbReference type="InterPro" id="IPR002818">
    <property type="entry name" value="DJ-1/PfpI"/>
</dbReference>
<evidence type="ECO:0000313" key="3">
    <source>
        <dbReference type="Proteomes" id="UP001596045"/>
    </source>
</evidence>
<proteinExistence type="predicted"/>
<keyword evidence="3" id="KW-1185">Reference proteome</keyword>
<dbReference type="EMBL" id="JBHSMT010000006">
    <property type="protein sequence ID" value="MFC5472766.1"/>
    <property type="molecule type" value="Genomic_DNA"/>
</dbReference>
<dbReference type="SUPFAM" id="SSF52317">
    <property type="entry name" value="Class I glutamine amidotransferase-like"/>
    <property type="match status" value="1"/>
</dbReference>
<evidence type="ECO:0000259" key="1">
    <source>
        <dbReference type="Pfam" id="PF01965"/>
    </source>
</evidence>
<keyword evidence="2" id="KW-0456">Lyase</keyword>